<organism evidence="4 5">
    <name type="scientific">Trichogramma kaykai</name>
    <dbReference type="NCBI Taxonomy" id="54128"/>
    <lineage>
        <taxon>Eukaryota</taxon>
        <taxon>Metazoa</taxon>
        <taxon>Ecdysozoa</taxon>
        <taxon>Arthropoda</taxon>
        <taxon>Hexapoda</taxon>
        <taxon>Insecta</taxon>
        <taxon>Pterygota</taxon>
        <taxon>Neoptera</taxon>
        <taxon>Endopterygota</taxon>
        <taxon>Hymenoptera</taxon>
        <taxon>Apocrita</taxon>
        <taxon>Proctotrupomorpha</taxon>
        <taxon>Chalcidoidea</taxon>
        <taxon>Trichogrammatidae</taxon>
        <taxon>Trichogramma</taxon>
    </lineage>
</organism>
<dbReference type="PROSITE" id="PS50088">
    <property type="entry name" value="ANK_REPEAT"/>
    <property type="match status" value="2"/>
</dbReference>
<dbReference type="EMBL" id="JBJJXI010000103">
    <property type="protein sequence ID" value="KAL3392560.1"/>
    <property type="molecule type" value="Genomic_DNA"/>
</dbReference>
<dbReference type="Pfam" id="PF12796">
    <property type="entry name" value="Ank_2"/>
    <property type="match status" value="1"/>
</dbReference>
<evidence type="ECO:0000256" key="2">
    <source>
        <dbReference type="ARBA" id="ARBA00023043"/>
    </source>
</evidence>
<dbReference type="Proteomes" id="UP001627154">
    <property type="component" value="Unassembled WGS sequence"/>
</dbReference>
<evidence type="ECO:0000256" key="3">
    <source>
        <dbReference type="PROSITE-ProRule" id="PRU00023"/>
    </source>
</evidence>
<accession>A0ABD2WHQ1</accession>
<dbReference type="AlphaFoldDB" id="A0ABD2WHQ1"/>
<proteinExistence type="predicted"/>
<dbReference type="Gene3D" id="1.25.40.20">
    <property type="entry name" value="Ankyrin repeat-containing domain"/>
    <property type="match status" value="1"/>
</dbReference>
<dbReference type="SMART" id="SM00248">
    <property type="entry name" value="ANK"/>
    <property type="match status" value="4"/>
</dbReference>
<evidence type="ECO:0000313" key="5">
    <source>
        <dbReference type="Proteomes" id="UP001627154"/>
    </source>
</evidence>
<gene>
    <name evidence="4" type="ORF">TKK_012875</name>
</gene>
<feature type="repeat" description="ANK" evidence="3">
    <location>
        <begin position="117"/>
        <end position="143"/>
    </location>
</feature>
<dbReference type="PANTHER" id="PTHR24126:SF65">
    <property type="entry name" value="CHROMOSOME UNDETERMINED SCAFFOLD_20, WHOLE GENOME SHOTGUN SEQUENCE"/>
    <property type="match status" value="1"/>
</dbReference>
<dbReference type="PANTHER" id="PTHR24126">
    <property type="entry name" value="ANKYRIN REPEAT, PH AND SEC7 DOMAIN CONTAINING PROTEIN SECG-RELATED"/>
    <property type="match status" value="1"/>
</dbReference>
<evidence type="ECO:0000313" key="4">
    <source>
        <dbReference type="EMBL" id="KAL3392560.1"/>
    </source>
</evidence>
<name>A0ABD2WHQ1_9HYME</name>
<keyword evidence="1" id="KW-0677">Repeat</keyword>
<keyword evidence="5" id="KW-1185">Reference proteome</keyword>
<dbReference type="InterPro" id="IPR036770">
    <property type="entry name" value="Ankyrin_rpt-contain_sf"/>
</dbReference>
<reference evidence="4 5" key="1">
    <citation type="journal article" date="2024" name="bioRxiv">
        <title>A reference genome for Trichogramma kaykai: A tiny desert-dwelling parasitoid wasp with competing sex-ratio distorters.</title>
        <authorList>
            <person name="Culotta J."/>
            <person name="Lindsey A.R."/>
        </authorList>
    </citation>
    <scope>NUCLEOTIDE SEQUENCE [LARGE SCALE GENOMIC DNA]</scope>
    <source>
        <strain evidence="4 5">KSX58</strain>
    </source>
</reference>
<protein>
    <submittedName>
        <fullName evidence="4">Uncharacterized protein</fullName>
    </submittedName>
</protein>
<feature type="repeat" description="ANK" evidence="3">
    <location>
        <begin position="84"/>
        <end position="116"/>
    </location>
</feature>
<comment type="caution">
    <text evidence="4">The sequence shown here is derived from an EMBL/GenBank/DDBJ whole genome shotgun (WGS) entry which is preliminary data.</text>
</comment>
<sequence length="184" mass="20999">MTMATITSGNNTALHDAVKRRDIRRMKLALERGADPSFCEIPKRTILHEICELTGDDVEFYDAFKEYCHDNHCTVDLRNKKDEFGNSQLHSALFCRNFGLARELIDEGTDKNIQNNSGQTPLHVYCSLGNDETDLVVQILLSRDTTRVDLNIVDVQNKTPLDVAIENNMIKVTELLLEYNLNQR</sequence>
<dbReference type="InterPro" id="IPR002110">
    <property type="entry name" value="Ankyrin_rpt"/>
</dbReference>
<keyword evidence="2 3" id="KW-0040">ANK repeat</keyword>
<dbReference type="SUPFAM" id="SSF48403">
    <property type="entry name" value="Ankyrin repeat"/>
    <property type="match status" value="1"/>
</dbReference>
<evidence type="ECO:0000256" key="1">
    <source>
        <dbReference type="ARBA" id="ARBA00022737"/>
    </source>
</evidence>